<reference evidence="3" key="1">
    <citation type="submission" date="2018-06" db="EMBL/GenBank/DDBJ databases">
        <authorList>
            <person name="Khan S.A."/>
        </authorList>
    </citation>
    <scope>NUCLEOTIDE SEQUENCE [LARGE SCALE GENOMIC DNA]</scope>
    <source>
        <strain evidence="3">DB-1506</strain>
    </source>
</reference>
<keyword evidence="3" id="KW-1185">Reference proteome</keyword>
<sequence>MGEACTARDSASRDCATLMTDLSPRLDAAGPEAAGDWAGQALAGADEVGRTEPSSRRRPASVTMPGSRDGR</sequence>
<protein>
    <submittedName>
        <fullName evidence="2">Uncharacterized protein</fullName>
    </submittedName>
</protein>
<organism evidence="2 3">
    <name type="scientific">Roseicella frigidaeris</name>
    <dbReference type="NCBI Taxonomy" id="2230885"/>
    <lineage>
        <taxon>Bacteria</taxon>
        <taxon>Pseudomonadati</taxon>
        <taxon>Pseudomonadota</taxon>
        <taxon>Alphaproteobacteria</taxon>
        <taxon>Acetobacterales</taxon>
        <taxon>Roseomonadaceae</taxon>
        <taxon>Roseicella</taxon>
    </lineage>
</organism>
<evidence type="ECO:0000256" key="1">
    <source>
        <dbReference type="SAM" id="MobiDB-lite"/>
    </source>
</evidence>
<dbReference type="AlphaFoldDB" id="A0A327M6I9"/>
<evidence type="ECO:0000313" key="3">
    <source>
        <dbReference type="Proteomes" id="UP000249065"/>
    </source>
</evidence>
<name>A0A327M6I9_9PROT</name>
<dbReference type="EMBL" id="QLIX01000006">
    <property type="protein sequence ID" value="RAI58911.1"/>
    <property type="molecule type" value="Genomic_DNA"/>
</dbReference>
<comment type="caution">
    <text evidence="2">The sequence shown here is derived from an EMBL/GenBank/DDBJ whole genome shotgun (WGS) entry which is preliminary data.</text>
</comment>
<evidence type="ECO:0000313" key="2">
    <source>
        <dbReference type="EMBL" id="RAI58911.1"/>
    </source>
</evidence>
<feature type="region of interest" description="Disordered" evidence="1">
    <location>
        <begin position="26"/>
        <end position="71"/>
    </location>
</feature>
<gene>
    <name evidence="2" type="ORF">DOO78_10185</name>
</gene>
<dbReference type="Proteomes" id="UP000249065">
    <property type="component" value="Unassembled WGS sequence"/>
</dbReference>
<proteinExistence type="predicted"/>
<accession>A0A327M6I9</accession>